<name>I7LIG3_9CLOT</name>
<dbReference type="Pfam" id="PF11823">
    <property type="entry name" value="Se_S_carrier"/>
    <property type="match status" value="1"/>
</dbReference>
<feature type="domain" description="Putative Se/S carrier protein-like" evidence="1">
    <location>
        <begin position="3"/>
        <end position="69"/>
    </location>
</feature>
<dbReference type="STRING" id="857293.CAAU_0848"/>
<dbReference type="AlphaFoldDB" id="I7LIG3"/>
<dbReference type="RefSeq" id="WP_008908207.1">
    <property type="nucleotide sequence ID" value="NZ_CAKP01000038.1"/>
</dbReference>
<sequence>MKNYILFPSYNEGLRLSSLLNEEGIKHTIAPTPRQLSTCCGMSIIYKDEDEDKIKKIVEDYKIGVIGFYTV</sequence>
<evidence type="ECO:0000313" key="2">
    <source>
        <dbReference type="EMBL" id="CCJ32932.1"/>
    </source>
</evidence>
<proteinExistence type="predicted"/>
<dbReference type="eggNOG" id="ENOG5033A63">
    <property type="taxonomic scope" value="Bacteria"/>
</dbReference>
<organism evidence="2 3">
    <name type="scientific">Caloramator australicus RC3</name>
    <dbReference type="NCBI Taxonomy" id="857293"/>
    <lineage>
        <taxon>Bacteria</taxon>
        <taxon>Bacillati</taxon>
        <taxon>Bacillota</taxon>
        <taxon>Clostridia</taxon>
        <taxon>Eubacteriales</taxon>
        <taxon>Clostridiaceae</taxon>
        <taxon>Caloramator</taxon>
    </lineage>
</organism>
<keyword evidence="3" id="KW-1185">Reference proteome</keyword>
<evidence type="ECO:0000313" key="3">
    <source>
        <dbReference type="Proteomes" id="UP000007652"/>
    </source>
</evidence>
<gene>
    <name evidence="2" type="ORF">CAAU_0848</name>
</gene>
<dbReference type="Proteomes" id="UP000007652">
    <property type="component" value="Unassembled WGS sequence"/>
</dbReference>
<dbReference type="InterPro" id="IPR021778">
    <property type="entry name" value="Se/S_carrier-like"/>
</dbReference>
<protein>
    <recommendedName>
        <fullName evidence="1">Putative Se/S carrier protein-like domain-containing protein</fullName>
    </recommendedName>
</protein>
<dbReference type="OrthoDB" id="362866at2"/>
<evidence type="ECO:0000259" key="1">
    <source>
        <dbReference type="Pfam" id="PF11823"/>
    </source>
</evidence>
<reference evidence="2 3" key="1">
    <citation type="journal article" date="2011" name="J. Bacteriol.">
        <title>Draft genome sequence of Caloramator australicus strain RC3T, a thermoanaerobe from the Great Artesian Basin of Australia.</title>
        <authorList>
            <person name="Ogg C.D."/>
            <person name="Patel B.K.C."/>
        </authorList>
    </citation>
    <scope>NUCLEOTIDE SEQUENCE [LARGE SCALE GENOMIC DNA]</scope>
    <source>
        <strain evidence="2 3">RC3</strain>
    </source>
</reference>
<dbReference type="EMBL" id="CAKP01000038">
    <property type="protein sequence ID" value="CCJ32932.1"/>
    <property type="molecule type" value="Genomic_DNA"/>
</dbReference>
<accession>I7LIG3</accession>
<comment type="caution">
    <text evidence="2">The sequence shown here is derived from an EMBL/GenBank/DDBJ whole genome shotgun (WGS) entry which is preliminary data.</text>
</comment>